<dbReference type="SUPFAM" id="SSF51713">
    <property type="entry name" value="tRNA-guanine transglycosylase"/>
    <property type="match status" value="1"/>
</dbReference>
<feature type="binding site" evidence="5">
    <location>
        <position position="385"/>
    </location>
    <ligand>
        <name>Zn(2+)</name>
        <dbReference type="ChEBI" id="CHEBI:29105"/>
    </ligand>
</feature>
<comment type="subcellular location">
    <subcellularLocation>
        <location evidence="5">Cytoplasm</location>
    </subcellularLocation>
</comment>
<comment type="caution">
    <text evidence="8">The sequence shown here is derived from an EMBL/GenBank/DDBJ whole genome shotgun (WGS) entry which is preliminary data.</text>
</comment>
<dbReference type="InterPro" id="IPR002616">
    <property type="entry name" value="tRNA_ribo_trans-like"/>
</dbReference>
<gene>
    <name evidence="8" type="ORF">B0T24DRAFT_269118</name>
</gene>
<keyword evidence="9" id="KW-1185">Reference proteome</keyword>
<dbReference type="PANTHER" id="PTHR46064:SF1">
    <property type="entry name" value="QUEUINE TRNA-RIBOSYLTRANSFERASE ACCESSORY SUBUNIT 2"/>
    <property type="match status" value="1"/>
</dbReference>
<dbReference type="EMBL" id="JAULSN010000004">
    <property type="protein sequence ID" value="KAK3373584.1"/>
    <property type="molecule type" value="Genomic_DNA"/>
</dbReference>
<evidence type="ECO:0000256" key="1">
    <source>
        <dbReference type="ARBA" id="ARBA00022490"/>
    </source>
</evidence>
<dbReference type="PANTHER" id="PTHR46064">
    <property type="entry name" value="QUEUINE TRNA-RIBOSYLTRANSFERASE ACCESSORY SUBUNIT 2"/>
    <property type="match status" value="1"/>
</dbReference>
<feature type="binding site" evidence="5">
    <location>
        <position position="387"/>
    </location>
    <ligand>
        <name>Zn(2+)</name>
        <dbReference type="ChEBI" id="CHEBI:29105"/>
    </ligand>
</feature>
<sequence length="558" mass="58973">MTGDGKQNPQPQAAAATAMTFEVLKAAIRDAPTAARLGRLAIAARRTVDTPNYFAITSRGVVPHVTPDNLAKHLSDVGGTYMALEDFIERPQQYLKRPAPILQTPSSEFPCSPALGPRPPLHIFTAMPPSVITVLAARRLPAVPAPMGNTNSSVSVFTSTGFQVLTTREYADAVSALRPDIAVPMADLTDKALTPTSKRATRMAERTDDWVKEWFAQLDASNSSDHPGVATFAPVLPVGFPMQWEYLERLSEDYVSASTTNQEEEEGETTRKDHLAGLALYDADVIPDLEDAYPNLTPLPRLSLANPTTPHHVLRQIALGVDVFALPFINMVSDAGVALTFTFPPPPPPNSDPSVSRPPILPLGIDMSSPTAGLATDTGPLLAGCACYACARHHRAYVHHLLAAREMLGWTLLQAHNHGVASAFFAGVRAALRAGPAAYDAACRAFAAAYEPEFPAGTGERPRARGYQYAGGAGEPKRNKPAWGKLGGPEDDDVAAVEQKKPRGGKTKNSNGAIGTGNAGADIVDDSLAAAVEAVDLQEAGASPAAEMDGTASAQASI</sequence>
<evidence type="ECO:0000259" key="7">
    <source>
        <dbReference type="Pfam" id="PF01702"/>
    </source>
</evidence>
<feature type="binding site" evidence="5">
    <location>
        <position position="390"/>
    </location>
    <ligand>
        <name>Zn(2+)</name>
        <dbReference type="ChEBI" id="CHEBI:29105"/>
    </ligand>
</feature>
<reference evidence="8" key="2">
    <citation type="submission" date="2023-06" db="EMBL/GenBank/DDBJ databases">
        <authorList>
            <consortium name="Lawrence Berkeley National Laboratory"/>
            <person name="Haridas S."/>
            <person name="Hensen N."/>
            <person name="Bonometti L."/>
            <person name="Westerberg I."/>
            <person name="Brannstrom I.O."/>
            <person name="Guillou S."/>
            <person name="Cros-Aarteil S."/>
            <person name="Calhoun S."/>
            <person name="Kuo A."/>
            <person name="Mondo S."/>
            <person name="Pangilinan J."/>
            <person name="Riley R."/>
            <person name="Labutti K."/>
            <person name="Andreopoulos B."/>
            <person name="Lipzen A."/>
            <person name="Chen C."/>
            <person name="Yanf M."/>
            <person name="Daum C."/>
            <person name="Ng V."/>
            <person name="Clum A."/>
            <person name="Steindorff A."/>
            <person name="Ohm R."/>
            <person name="Martin F."/>
            <person name="Silar P."/>
            <person name="Natvig D."/>
            <person name="Lalanne C."/>
            <person name="Gautier V."/>
            <person name="Ament-Velasquez S.L."/>
            <person name="Kruys A."/>
            <person name="Hutchinson M.I."/>
            <person name="Powell A.J."/>
            <person name="Barry K."/>
            <person name="Miller A.N."/>
            <person name="Grigoriev I.V."/>
            <person name="Debuchy R."/>
            <person name="Gladieux P."/>
            <person name="Thoren M.H."/>
            <person name="Johannesson H."/>
        </authorList>
    </citation>
    <scope>NUCLEOTIDE SEQUENCE</scope>
    <source>
        <strain evidence="8">CBS 958.72</strain>
    </source>
</reference>
<name>A0AAE0KBD4_9PEZI</name>
<dbReference type="GO" id="GO:0046872">
    <property type="term" value="F:metal ion binding"/>
    <property type="evidence" value="ECO:0007669"/>
    <property type="project" value="UniProtKB-KW"/>
</dbReference>
<accession>A0AAE0KBD4</accession>
<evidence type="ECO:0000256" key="2">
    <source>
        <dbReference type="ARBA" id="ARBA00022694"/>
    </source>
</evidence>
<evidence type="ECO:0000313" key="8">
    <source>
        <dbReference type="EMBL" id="KAK3373584.1"/>
    </source>
</evidence>
<dbReference type="InterPro" id="IPR050852">
    <property type="entry name" value="Queuine_tRNA-ribosyltrfase"/>
</dbReference>
<proteinExistence type="inferred from homology"/>
<keyword evidence="3 5" id="KW-0479">Metal-binding</keyword>
<feature type="domain" description="tRNA-guanine(15) transglycosylase-like" evidence="7">
    <location>
        <begin position="34"/>
        <end position="448"/>
    </location>
</feature>
<dbReference type="GO" id="GO:0006400">
    <property type="term" value="P:tRNA modification"/>
    <property type="evidence" value="ECO:0007669"/>
    <property type="project" value="InterPro"/>
</dbReference>
<keyword evidence="4 5" id="KW-0862">Zinc</keyword>
<comment type="cofactor">
    <cofactor evidence="5">
        <name>Zn(2+)</name>
        <dbReference type="ChEBI" id="CHEBI:29105"/>
    </cofactor>
    <text evidence="5">Binds 1 zinc ion per subunit.</text>
</comment>
<protein>
    <recommendedName>
        <fullName evidence="5">Queuine tRNA-ribosyltransferase accessory subunit 2</fullName>
    </recommendedName>
    <alternativeName>
        <fullName evidence="5">Queuine tRNA-ribosyltransferase domain-containing protein 1</fullName>
    </alternativeName>
</protein>
<dbReference type="InterPro" id="IPR028592">
    <property type="entry name" value="QTRTD1"/>
</dbReference>
<evidence type="ECO:0000256" key="4">
    <source>
        <dbReference type="ARBA" id="ARBA00022833"/>
    </source>
</evidence>
<feature type="region of interest" description="Disordered" evidence="6">
    <location>
        <begin position="454"/>
        <end position="519"/>
    </location>
</feature>
<comment type="subunit">
    <text evidence="5">Heterodimer of a catalytic subunit and an accessory subunit.</text>
</comment>
<evidence type="ECO:0000256" key="6">
    <source>
        <dbReference type="SAM" id="MobiDB-lite"/>
    </source>
</evidence>
<dbReference type="AlphaFoldDB" id="A0AAE0KBD4"/>
<evidence type="ECO:0000256" key="3">
    <source>
        <dbReference type="ARBA" id="ARBA00022723"/>
    </source>
</evidence>
<evidence type="ECO:0000256" key="5">
    <source>
        <dbReference type="HAMAP-Rule" id="MF_03043"/>
    </source>
</evidence>
<dbReference type="GO" id="GO:0008479">
    <property type="term" value="F:tRNA-guanosine(34) queuine transglycosylase activity"/>
    <property type="evidence" value="ECO:0007669"/>
    <property type="project" value="UniProtKB-UniRule"/>
</dbReference>
<comment type="similarity">
    <text evidence="5">Belongs to the queuine tRNA-ribosyltransferase family. QTRT2 subfamily.</text>
</comment>
<comment type="function">
    <text evidence="5">Non-catalytic subunit of the queuine tRNA-ribosyltransferase (TGT) that catalyzes the base-exchange of a guanine (G) residue with queuine (Q) at position 34 (anticodon wobble position) in tRNAs with GU(N) anticodons (tRNA-Asp, -Asn, -His and -Tyr), resulting in the hypermodified nucleoside queuosine (7-(((4,5-cis-dihydroxy-2-cyclopenten-1-yl)amino)methyl)-7-deazaguanosine).</text>
</comment>
<dbReference type="GO" id="GO:0005737">
    <property type="term" value="C:cytoplasm"/>
    <property type="evidence" value="ECO:0007669"/>
    <property type="project" value="UniProtKB-SubCell"/>
</dbReference>
<reference evidence="8" key="1">
    <citation type="journal article" date="2023" name="Mol. Phylogenet. Evol.">
        <title>Genome-scale phylogeny and comparative genomics of the fungal order Sordariales.</title>
        <authorList>
            <person name="Hensen N."/>
            <person name="Bonometti L."/>
            <person name="Westerberg I."/>
            <person name="Brannstrom I.O."/>
            <person name="Guillou S."/>
            <person name="Cros-Aarteil S."/>
            <person name="Calhoun S."/>
            <person name="Haridas S."/>
            <person name="Kuo A."/>
            <person name="Mondo S."/>
            <person name="Pangilinan J."/>
            <person name="Riley R."/>
            <person name="LaButti K."/>
            <person name="Andreopoulos B."/>
            <person name="Lipzen A."/>
            <person name="Chen C."/>
            <person name="Yan M."/>
            <person name="Daum C."/>
            <person name="Ng V."/>
            <person name="Clum A."/>
            <person name="Steindorff A."/>
            <person name="Ohm R.A."/>
            <person name="Martin F."/>
            <person name="Silar P."/>
            <person name="Natvig D.O."/>
            <person name="Lalanne C."/>
            <person name="Gautier V."/>
            <person name="Ament-Velasquez S.L."/>
            <person name="Kruys A."/>
            <person name="Hutchinson M.I."/>
            <person name="Powell A.J."/>
            <person name="Barry K."/>
            <person name="Miller A.N."/>
            <person name="Grigoriev I.V."/>
            <person name="Debuchy R."/>
            <person name="Gladieux P."/>
            <person name="Hiltunen Thoren M."/>
            <person name="Johannesson H."/>
        </authorList>
    </citation>
    <scope>NUCLEOTIDE SEQUENCE</scope>
    <source>
        <strain evidence="8">CBS 958.72</strain>
    </source>
</reference>
<dbReference type="Proteomes" id="UP001287356">
    <property type="component" value="Unassembled WGS sequence"/>
</dbReference>
<dbReference type="Gene3D" id="3.20.20.105">
    <property type="entry name" value="Queuine tRNA-ribosyltransferase-like"/>
    <property type="match status" value="1"/>
</dbReference>
<dbReference type="InterPro" id="IPR036511">
    <property type="entry name" value="TGT-like_sf"/>
</dbReference>
<organism evidence="8 9">
    <name type="scientific">Lasiosphaeria ovina</name>
    <dbReference type="NCBI Taxonomy" id="92902"/>
    <lineage>
        <taxon>Eukaryota</taxon>
        <taxon>Fungi</taxon>
        <taxon>Dikarya</taxon>
        <taxon>Ascomycota</taxon>
        <taxon>Pezizomycotina</taxon>
        <taxon>Sordariomycetes</taxon>
        <taxon>Sordariomycetidae</taxon>
        <taxon>Sordariales</taxon>
        <taxon>Lasiosphaeriaceae</taxon>
        <taxon>Lasiosphaeria</taxon>
    </lineage>
</organism>
<keyword evidence="2 5" id="KW-0819">tRNA processing</keyword>
<dbReference type="Pfam" id="PF01702">
    <property type="entry name" value="TGT"/>
    <property type="match status" value="1"/>
</dbReference>
<keyword evidence="1 5" id="KW-0963">Cytoplasm</keyword>
<dbReference type="HAMAP" id="MF_03043">
    <property type="entry name" value="QTRT2"/>
    <property type="match status" value="1"/>
</dbReference>
<evidence type="ECO:0000313" key="9">
    <source>
        <dbReference type="Proteomes" id="UP001287356"/>
    </source>
</evidence>
<feature type="binding site" evidence="5">
    <location>
        <position position="416"/>
    </location>
    <ligand>
        <name>Zn(2+)</name>
        <dbReference type="ChEBI" id="CHEBI:29105"/>
    </ligand>
</feature>